<accession>A0A183AAW9</accession>
<sequence length="310" mass="35725">MSSVKPADENASFKKLEKELIALFHGDFLALLSALREHDHFKQGTLSPANFKTVLQTQFGFGYSETGFRSVLDRLPLDPEGNIQYAEFMRQFDSTLRIEPEITRGELRALWPTLFTGVKQMLTLHEIFRHFLYKKSEAAYPNAKLVPPRLGDSDLRPCSNRLNGVTCLLKDSLRSKIELYYLRLLDELTTMDNERTGFVPAVQFESILSELCPSLTKDEIQELIDKYDLRKDNHVCYLAMLKPFARKWEQAEAHATWLRAREKRTAPDYHVQGTLNLADWVPKLGLKKRVISRFALACSVLFRMILTPLI</sequence>
<dbReference type="PANTHER" id="PTHR20875:SF5">
    <property type="entry name" value="EF-HAND DOMAIN-CONTAINING PROTEIN"/>
    <property type="match status" value="1"/>
</dbReference>
<reference evidence="1 2" key="2">
    <citation type="submission" date="2018-11" db="EMBL/GenBank/DDBJ databases">
        <authorList>
            <consortium name="Pathogen Informatics"/>
        </authorList>
    </citation>
    <scope>NUCLEOTIDE SEQUENCE [LARGE SCALE GENOMIC DNA]</scope>
    <source>
        <strain evidence="1 2">Egypt</strain>
    </source>
</reference>
<dbReference type="PANTHER" id="PTHR20875">
    <property type="entry name" value="EF-HAND CALCIUM-BINDING DOMAIN-CONTAINING PROTEIN 6-RELATED"/>
    <property type="match status" value="1"/>
</dbReference>
<dbReference type="Proteomes" id="UP000272942">
    <property type="component" value="Unassembled WGS sequence"/>
</dbReference>
<organism evidence="3">
    <name type="scientific">Echinostoma caproni</name>
    <dbReference type="NCBI Taxonomy" id="27848"/>
    <lineage>
        <taxon>Eukaryota</taxon>
        <taxon>Metazoa</taxon>
        <taxon>Spiralia</taxon>
        <taxon>Lophotrochozoa</taxon>
        <taxon>Platyhelminthes</taxon>
        <taxon>Trematoda</taxon>
        <taxon>Digenea</taxon>
        <taxon>Plagiorchiida</taxon>
        <taxon>Echinostomata</taxon>
        <taxon>Echinostomatoidea</taxon>
        <taxon>Echinostomatidae</taxon>
        <taxon>Echinostoma</taxon>
    </lineage>
</organism>
<dbReference type="WBParaSite" id="ECPE_0000411201-mRNA-1">
    <property type="protein sequence ID" value="ECPE_0000411201-mRNA-1"/>
    <property type="gene ID" value="ECPE_0000411201"/>
</dbReference>
<gene>
    <name evidence="1" type="ORF">ECPE_LOCUS4104</name>
</gene>
<dbReference type="InterPro" id="IPR011992">
    <property type="entry name" value="EF-hand-dom_pair"/>
</dbReference>
<name>A0A183AAW9_9TREM</name>
<evidence type="ECO:0000313" key="1">
    <source>
        <dbReference type="EMBL" id="VDP71640.1"/>
    </source>
</evidence>
<dbReference type="SUPFAM" id="SSF47473">
    <property type="entry name" value="EF-hand"/>
    <property type="match status" value="1"/>
</dbReference>
<dbReference type="InterPro" id="IPR052603">
    <property type="entry name" value="EFCB6"/>
</dbReference>
<keyword evidence="2" id="KW-1185">Reference proteome</keyword>
<dbReference type="Gene3D" id="1.10.238.10">
    <property type="entry name" value="EF-hand"/>
    <property type="match status" value="2"/>
</dbReference>
<dbReference type="OrthoDB" id="26525at2759"/>
<evidence type="ECO:0000313" key="2">
    <source>
        <dbReference type="Proteomes" id="UP000272942"/>
    </source>
</evidence>
<proteinExistence type="predicted"/>
<reference evidence="3" key="1">
    <citation type="submission" date="2016-06" db="UniProtKB">
        <authorList>
            <consortium name="WormBaseParasite"/>
        </authorList>
    </citation>
    <scope>IDENTIFICATION</scope>
</reference>
<dbReference type="AlphaFoldDB" id="A0A183AAW9"/>
<evidence type="ECO:0000313" key="3">
    <source>
        <dbReference type="WBParaSite" id="ECPE_0000411201-mRNA-1"/>
    </source>
</evidence>
<dbReference type="EMBL" id="UZAN01040996">
    <property type="protein sequence ID" value="VDP71640.1"/>
    <property type="molecule type" value="Genomic_DNA"/>
</dbReference>
<protein>
    <submittedName>
        <fullName evidence="3">EF-hand domain-containing protein</fullName>
    </submittedName>
</protein>